<keyword evidence="2" id="KW-1185">Reference proteome</keyword>
<dbReference type="Proteomes" id="UP000521525">
    <property type="component" value="Unassembled WGS sequence"/>
</dbReference>
<reference evidence="1 2" key="1">
    <citation type="submission" date="2019-09" db="EMBL/GenBank/DDBJ databases">
        <title>Bird 10,000 Genomes (B10K) Project - Family phase.</title>
        <authorList>
            <person name="Zhang G."/>
        </authorList>
    </citation>
    <scope>NUCLEOTIDE SEQUENCE [LARGE SCALE GENOMIC DNA]</scope>
    <source>
        <strain evidence="1">OUT-0050</strain>
        <tissue evidence="1">Muscle</tissue>
    </source>
</reference>
<proteinExistence type="predicted"/>
<evidence type="ECO:0000313" key="2">
    <source>
        <dbReference type="Proteomes" id="UP000521525"/>
    </source>
</evidence>
<feature type="non-terminal residue" evidence="1">
    <location>
        <position position="1"/>
    </location>
</feature>
<dbReference type="AlphaFoldDB" id="A0A7K7KH61"/>
<comment type="caution">
    <text evidence="1">The sequence shown here is derived from an EMBL/GenBank/DDBJ whole genome shotgun (WGS) entry which is preliminary data.</text>
</comment>
<evidence type="ECO:0000313" key="1">
    <source>
        <dbReference type="EMBL" id="NWZ17512.1"/>
    </source>
</evidence>
<feature type="non-terminal residue" evidence="1">
    <location>
        <position position="96"/>
    </location>
</feature>
<dbReference type="EMBL" id="VZSP01034836">
    <property type="protein sequence ID" value="NWZ17512.1"/>
    <property type="molecule type" value="Genomic_DNA"/>
</dbReference>
<dbReference type="GO" id="GO:0016301">
    <property type="term" value="F:kinase activity"/>
    <property type="evidence" value="ECO:0007669"/>
    <property type="project" value="UniProtKB-KW"/>
</dbReference>
<accession>A0A7K7KH61</accession>
<name>A0A7K7KH61_AGEPH</name>
<sequence length="96" mass="11445">QIPIFPPKTPNFFFPKNSLFSFFFFFFFHKNAPIFFPQNPHFSPQKICIFPPRNPIFFPKTLVFLPRLYGFKIHPMAYQLQLQAASNFKSPVKTIR</sequence>
<keyword evidence="1" id="KW-0808">Transferase</keyword>
<gene>
    <name evidence="1" type="primary">Csnk2b</name>
    <name evidence="1" type="ORF">AGEPHO_R15527</name>
</gene>
<protein>
    <submittedName>
        <fullName evidence="1">CSK2B kinase</fullName>
    </submittedName>
</protein>
<organism evidence="1 2">
    <name type="scientific">Agelaius phoeniceus</name>
    <name type="common">Red-winged blackbird</name>
    <name type="synonym">Oriolus phoeniceus</name>
    <dbReference type="NCBI Taxonomy" id="39638"/>
    <lineage>
        <taxon>Eukaryota</taxon>
        <taxon>Metazoa</taxon>
        <taxon>Chordata</taxon>
        <taxon>Craniata</taxon>
        <taxon>Vertebrata</taxon>
        <taxon>Euteleostomi</taxon>
        <taxon>Archelosauria</taxon>
        <taxon>Archosauria</taxon>
        <taxon>Dinosauria</taxon>
        <taxon>Saurischia</taxon>
        <taxon>Theropoda</taxon>
        <taxon>Coelurosauria</taxon>
        <taxon>Aves</taxon>
        <taxon>Neognathae</taxon>
        <taxon>Neoaves</taxon>
        <taxon>Telluraves</taxon>
        <taxon>Australaves</taxon>
        <taxon>Passeriformes</taxon>
        <taxon>Passeroidea</taxon>
        <taxon>Icteridae</taxon>
        <taxon>Agelaius</taxon>
    </lineage>
</organism>
<keyword evidence="1" id="KW-0418">Kinase</keyword>